<accession>A0AAE0L9E6</accession>
<dbReference type="EMBL" id="LGRX02006315">
    <property type="protein sequence ID" value="KAK3276918.1"/>
    <property type="molecule type" value="Genomic_DNA"/>
</dbReference>
<proteinExistence type="predicted"/>
<evidence type="ECO:0000313" key="1">
    <source>
        <dbReference type="EMBL" id="KAK3276918.1"/>
    </source>
</evidence>
<keyword evidence="2" id="KW-1185">Reference proteome</keyword>
<name>A0AAE0L9E6_9CHLO</name>
<protein>
    <submittedName>
        <fullName evidence="1">Uncharacterized protein</fullName>
    </submittedName>
</protein>
<comment type="caution">
    <text evidence="1">The sequence shown here is derived from an EMBL/GenBank/DDBJ whole genome shotgun (WGS) entry which is preliminary data.</text>
</comment>
<reference evidence="1 2" key="1">
    <citation type="journal article" date="2015" name="Genome Biol. Evol.">
        <title>Comparative Genomics of a Bacterivorous Green Alga Reveals Evolutionary Causalities and Consequences of Phago-Mixotrophic Mode of Nutrition.</title>
        <authorList>
            <person name="Burns J.A."/>
            <person name="Paasch A."/>
            <person name="Narechania A."/>
            <person name="Kim E."/>
        </authorList>
    </citation>
    <scope>NUCLEOTIDE SEQUENCE [LARGE SCALE GENOMIC DNA]</scope>
    <source>
        <strain evidence="1 2">PLY_AMNH</strain>
    </source>
</reference>
<dbReference type="Proteomes" id="UP001190700">
    <property type="component" value="Unassembled WGS sequence"/>
</dbReference>
<evidence type="ECO:0000313" key="2">
    <source>
        <dbReference type="Proteomes" id="UP001190700"/>
    </source>
</evidence>
<dbReference type="AlphaFoldDB" id="A0AAE0L9E6"/>
<gene>
    <name evidence="1" type="ORF">CYMTET_15024</name>
</gene>
<organism evidence="1 2">
    <name type="scientific">Cymbomonas tetramitiformis</name>
    <dbReference type="NCBI Taxonomy" id="36881"/>
    <lineage>
        <taxon>Eukaryota</taxon>
        <taxon>Viridiplantae</taxon>
        <taxon>Chlorophyta</taxon>
        <taxon>Pyramimonadophyceae</taxon>
        <taxon>Pyramimonadales</taxon>
        <taxon>Pyramimonadaceae</taxon>
        <taxon>Cymbomonas</taxon>
    </lineage>
</organism>
<sequence>MHSGGSPAAYSDETMENGKLKVPKKIDTRVIDKSFFQEAREEGVICYEPCGGLCASLEMLLRCGVKVNKYLYQDTSPASLAVARTRCLALSRRHPDLFPAADIQVEQLPSNLEDTRLKDLDTSCRQER</sequence>